<organism evidence="2 3">
    <name type="scientific">Nesidiocoris tenuis</name>
    <dbReference type="NCBI Taxonomy" id="355587"/>
    <lineage>
        <taxon>Eukaryota</taxon>
        <taxon>Metazoa</taxon>
        <taxon>Ecdysozoa</taxon>
        <taxon>Arthropoda</taxon>
        <taxon>Hexapoda</taxon>
        <taxon>Insecta</taxon>
        <taxon>Pterygota</taxon>
        <taxon>Neoptera</taxon>
        <taxon>Paraneoptera</taxon>
        <taxon>Hemiptera</taxon>
        <taxon>Heteroptera</taxon>
        <taxon>Panheteroptera</taxon>
        <taxon>Cimicomorpha</taxon>
        <taxon>Miridae</taxon>
        <taxon>Dicyphina</taxon>
        <taxon>Nesidiocoris</taxon>
    </lineage>
</organism>
<dbReference type="EMBL" id="CADCXU010031038">
    <property type="protein sequence ID" value="CAB0017239.1"/>
    <property type="molecule type" value="Genomic_DNA"/>
</dbReference>
<dbReference type="AlphaFoldDB" id="A0A6H5HKE3"/>
<keyword evidence="3" id="KW-1185">Reference proteome</keyword>
<feature type="non-terminal residue" evidence="2">
    <location>
        <position position="55"/>
    </location>
</feature>
<feature type="region of interest" description="Disordered" evidence="1">
    <location>
        <begin position="36"/>
        <end position="55"/>
    </location>
</feature>
<accession>A0A6H5HKE3</accession>
<proteinExistence type="predicted"/>
<evidence type="ECO:0000313" key="2">
    <source>
        <dbReference type="EMBL" id="CAB0017239.1"/>
    </source>
</evidence>
<name>A0A6H5HKE3_9HEMI</name>
<evidence type="ECO:0000256" key="1">
    <source>
        <dbReference type="SAM" id="MobiDB-lite"/>
    </source>
</evidence>
<evidence type="ECO:0000313" key="3">
    <source>
        <dbReference type="Proteomes" id="UP000479000"/>
    </source>
</evidence>
<dbReference type="Proteomes" id="UP000479000">
    <property type="component" value="Unassembled WGS sequence"/>
</dbReference>
<protein>
    <submittedName>
        <fullName evidence="2">Uncharacterized protein</fullName>
    </submittedName>
</protein>
<reference evidence="2 3" key="1">
    <citation type="submission" date="2020-02" db="EMBL/GenBank/DDBJ databases">
        <authorList>
            <person name="Ferguson B K."/>
        </authorList>
    </citation>
    <scope>NUCLEOTIDE SEQUENCE [LARGE SCALE GENOMIC DNA]</scope>
</reference>
<gene>
    <name evidence="2" type="ORF">NTEN_LOCUS21278</name>
</gene>
<sequence>MAPLTVENSNAPTEPYSALLGKFFRAVRRIAITRQGARTASEQQQQQQETLISLG</sequence>